<feature type="region of interest" description="Disordered" evidence="1">
    <location>
        <begin position="13"/>
        <end position="49"/>
    </location>
</feature>
<dbReference type="EMBL" id="BCSY01000008">
    <property type="protein sequence ID" value="GAS93234.1"/>
    <property type="molecule type" value="Genomic_DNA"/>
</dbReference>
<evidence type="ECO:0000313" key="3">
    <source>
        <dbReference type="Proteomes" id="UP000069443"/>
    </source>
</evidence>
<keyword evidence="3" id="KW-1185">Reference proteome</keyword>
<accession>A0A100W822</accession>
<gene>
    <name evidence="2" type="ORF">RMCC_0200</name>
</gene>
<reference evidence="3" key="2">
    <citation type="submission" date="2016-02" db="EMBL/GenBank/DDBJ databases">
        <title>Draft genome sequence of five rapidly growing Mycobacterium species.</title>
        <authorList>
            <person name="Katahira K."/>
            <person name="Gotou Y."/>
            <person name="Iida K."/>
            <person name="Ogura Y."/>
            <person name="Hayashi T."/>
        </authorList>
    </citation>
    <scope>NUCLEOTIDE SEQUENCE [LARGE SCALE GENOMIC DNA]</scope>
    <source>
        <strain evidence="3">JCM15298</strain>
    </source>
</reference>
<name>A0A100W822_MYCCR</name>
<dbReference type="AlphaFoldDB" id="A0A100W822"/>
<comment type="caution">
    <text evidence="2">The sequence shown here is derived from an EMBL/GenBank/DDBJ whole genome shotgun (WGS) entry which is preliminary data.</text>
</comment>
<proteinExistence type="predicted"/>
<reference evidence="3" key="1">
    <citation type="journal article" date="2016" name="Genome Announc.">
        <title>Draft Genome Sequences of Five Rapidly Growing Mycobacterium Species, M. thermoresistibile, M. fortuitum subsp. acetamidolyticum, M. canariasense, M. brisbanense, and M. novocastrense.</title>
        <authorList>
            <person name="Katahira K."/>
            <person name="Ogura Y."/>
            <person name="Gotoh Y."/>
            <person name="Hayashi T."/>
        </authorList>
    </citation>
    <scope>NUCLEOTIDE SEQUENCE [LARGE SCALE GENOMIC DNA]</scope>
    <source>
        <strain evidence="3">JCM15298</strain>
    </source>
</reference>
<evidence type="ECO:0000256" key="1">
    <source>
        <dbReference type="SAM" id="MobiDB-lite"/>
    </source>
</evidence>
<evidence type="ECO:0000313" key="2">
    <source>
        <dbReference type="EMBL" id="GAS93234.1"/>
    </source>
</evidence>
<dbReference type="STRING" id="228230.RMCC_0200"/>
<organism evidence="2 3">
    <name type="scientific">Mycolicibacterium canariasense</name>
    <name type="common">Mycobacterium canariasense</name>
    <dbReference type="NCBI Taxonomy" id="228230"/>
    <lineage>
        <taxon>Bacteria</taxon>
        <taxon>Bacillati</taxon>
        <taxon>Actinomycetota</taxon>
        <taxon>Actinomycetes</taxon>
        <taxon>Mycobacteriales</taxon>
        <taxon>Mycobacteriaceae</taxon>
        <taxon>Mycolicibacterium</taxon>
    </lineage>
</organism>
<dbReference type="Proteomes" id="UP000069443">
    <property type="component" value="Unassembled WGS sequence"/>
</dbReference>
<sequence length="263" mass="27976">MLDVEGFTPAVRYTGATRHRSGGNEQDAGFHAQSHIPEPKWGQHPHRTPESRFRVAQKLVRGTAWTAARIEDMTPEPRRLATLRRQRSRATAAAIMASAVIAGCTTADPAAQHDTGPATVSTPVPVGECAALHGDGHDDALSAAVARCGDGMTYTVAAHTDVAGNCPSPADATVFVEPFADRLTARLCMVPNLMTGQCYAFGIPTGIYAQTPCASAGAATIRIEERFEVSDAHACTDAPPSRTMVYRSVPRTYCLSYPGIGER</sequence>
<protein>
    <submittedName>
        <fullName evidence="2">Uncharacterized protein</fullName>
    </submittedName>
</protein>